<sequence>MAGAAIDRADRAGTDRPVVIMTDRTNEPSQRVARKLGFAVTGELQRPEGPLLVWRR</sequence>
<dbReference type="AlphaFoldDB" id="A0A1I4R6P9"/>
<accession>A0A1I4R6P9</accession>
<dbReference type="EMBL" id="RBXX01000002">
    <property type="protein sequence ID" value="RKT88156.1"/>
    <property type="molecule type" value="Genomic_DNA"/>
</dbReference>
<protein>
    <recommendedName>
        <fullName evidence="5">Acetyltransferase (GNAT) domain-containing protein</fullName>
    </recommendedName>
</protein>
<dbReference type="InterPro" id="IPR016181">
    <property type="entry name" value="Acyl_CoA_acyltransferase"/>
</dbReference>
<dbReference type="SUPFAM" id="SSF55729">
    <property type="entry name" value="Acyl-CoA N-acyltransferases (Nat)"/>
    <property type="match status" value="1"/>
</dbReference>
<reference evidence="2 3" key="1">
    <citation type="submission" date="2016-10" db="EMBL/GenBank/DDBJ databases">
        <authorList>
            <person name="de Groot N.N."/>
        </authorList>
    </citation>
    <scope>NUCLEOTIDE SEQUENCE [LARGE SCALE GENOMIC DNA]</scope>
    <source>
        <strain evidence="2 3">CPCC 201259</strain>
    </source>
</reference>
<proteinExistence type="predicted"/>
<reference evidence="1 4" key="2">
    <citation type="submission" date="2018-10" db="EMBL/GenBank/DDBJ databases">
        <title>Sequencing the genomes of 1000 actinobacteria strains.</title>
        <authorList>
            <person name="Klenk H.-P."/>
        </authorList>
    </citation>
    <scope>NUCLEOTIDE SEQUENCE [LARGE SCALE GENOMIC DNA]</scope>
    <source>
        <strain evidence="1 4">DSM 45119</strain>
    </source>
</reference>
<evidence type="ECO:0000313" key="1">
    <source>
        <dbReference type="EMBL" id="RKT88156.1"/>
    </source>
</evidence>
<dbReference type="Proteomes" id="UP000199398">
    <property type="component" value="Unassembled WGS sequence"/>
</dbReference>
<evidence type="ECO:0000313" key="3">
    <source>
        <dbReference type="Proteomes" id="UP000199398"/>
    </source>
</evidence>
<keyword evidence="4" id="KW-1185">Reference proteome</keyword>
<dbReference type="Proteomes" id="UP000270697">
    <property type="component" value="Unassembled WGS sequence"/>
</dbReference>
<name>A0A1I4R6P9_9PSEU</name>
<dbReference type="Gene3D" id="3.40.630.30">
    <property type="match status" value="1"/>
</dbReference>
<organism evidence="2 3">
    <name type="scientific">Saccharopolyspora antimicrobica</name>
    <dbReference type="NCBI Taxonomy" id="455193"/>
    <lineage>
        <taxon>Bacteria</taxon>
        <taxon>Bacillati</taxon>
        <taxon>Actinomycetota</taxon>
        <taxon>Actinomycetes</taxon>
        <taxon>Pseudonocardiales</taxon>
        <taxon>Pseudonocardiaceae</taxon>
        <taxon>Saccharopolyspora</taxon>
    </lineage>
</organism>
<gene>
    <name evidence="1" type="ORF">ATL45_6586</name>
    <name evidence="2" type="ORF">SAMN05421805_101407</name>
</gene>
<evidence type="ECO:0008006" key="5">
    <source>
        <dbReference type="Google" id="ProtNLM"/>
    </source>
</evidence>
<evidence type="ECO:0000313" key="4">
    <source>
        <dbReference type="Proteomes" id="UP000270697"/>
    </source>
</evidence>
<dbReference type="EMBL" id="FOUP01000001">
    <property type="protein sequence ID" value="SFM47620.1"/>
    <property type="molecule type" value="Genomic_DNA"/>
</dbReference>
<evidence type="ECO:0000313" key="2">
    <source>
        <dbReference type="EMBL" id="SFM47620.1"/>
    </source>
</evidence>